<dbReference type="EMBL" id="NBXA01000026">
    <property type="protein sequence ID" value="RFA07326.1"/>
    <property type="molecule type" value="Genomic_DNA"/>
</dbReference>
<dbReference type="RefSeq" id="WP_116283871.1">
    <property type="nucleotide sequence ID" value="NZ_NBXA01000026.1"/>
</dbReference>
<dbReference type="PANTHER" id="PTHR30181:SF2">
    <property type="entry name" value="PTS SYSTEM MANNITOL-SPECIFIC EIICBA COMPONENT"/>
    <property type="match status" value="1"/>
</dbReference>
<feature type="domain" description="PTS EIIA type-2" evidence="12">
    <location>
        <begin position="3"/>
        <end position="142"/>
    </location>
</feature>
<dbReference type="SUPFAM" id="SSF55804">
    <property type="entry name" value="Phoshotransferase/anion transport protein"/>
    <property type="match status" value="1"/>
</dbReference>
<evidence type="ECO:0000256" key="9">
    <source>
        <dbReference type="ARBA" id="ARBA00029908"/>
    </source>
</evidence>
<evidence type="ECO:0000259" key="12">
    <source>
        <dbReference type="PROSITE" id="PS51094"/>
    </source>
</evidence>
<proteinExistence type="predicted"/>
<dbReference type="PROSITE" id="PS00372">
    <property type="entry name" value="PTS_EIIA_TYPE_2_HIS"/>
    <property type="match status" value="1"/>
</dbReference>
<dbReference type="Pfam" id="PF00359">
    <property type="entry name" value="PTS_EIIA_2"/>
    <property type="match status" value="1"/>
</dbReference>
<dbReference type="GO" id="GO:0016301">
    <property type="term" value="F:kinase activity"/>
    <property type="evidence" value="ECO:0007669"/>
    <property type="project" value="UniProtKB-KW"/>
</dbReference>
<keyword evidence="8" id="KW-0418">Kinase</keyword>
<keyword evidence="7" id="KW-0598">Phosphotransferase system</keyword>
<evidence type="ECO:0000256" key="4">
    <source>
        <dbReference type="ARBA" id="ARBA00022553"/>
    </source>
</evidence>
<evidence type="ECO:0000256" key="3">
    <source>
        <dbReference type="ARBA" id="ARBA00022448"/>
    </source>
</evidence>
<dbReference type="PANTHER" id="PTHR30181">
    <property type="entry name" value="MANNITOL PERMEASE IIC COMPONENT"/>
    <property type="match status" value="1"/>
</dbReference>
<dbReference type="InterPro" id="IPR016152">
    <property type="entry name" value="PTrfase/Anion_transptr"/>
</dbReference>
<dbReference type="Gene3D" id="3.40.930.10">
    <property type="entry name" value="Mannitol-specific EII, Chain A"/>
    <property type="match status" value="1"/>
</dbReference>
<comment type="caution">
    <text evidence="13">The sequence shown here is derived from an EMBL/GenBank/DDBJ whole genome shotgun (WGS) entry which is preliminary data.</text>
</comment>
<evidence type="ECO:0000256" key="2">
    <source>
        <dbReference type="ARBA" id="ARBA00014783"/>
    </source>
</evidence>
<evidence type="ECO:0000313" key="13">
    <source>
        <dbReference type="EMBL" id="RFA07326.1"/>
    </source>
</evidence>
<keyword evidence="6" id="KW-0808">Transferase</keyword>
<evidence type="ECO:0000256" key="1">
    <source>
        <dbReference type="ARBA" id="ARBA00002434"/>
    </source>
</evidence>
<evidence type="ECO:0000256" key="7">
    <source>
        <dbReference type="ARBA" id="ARBA00022683"/>
    </source>
</evidence>
<keyword evidence="5" id="KW-0762">Sugar transport</keyword>
<gene>
    <name evidence="13" type="ORF">B7R21_14005</name>
</gene>
<evidence type="ECO:0000256" key="5">
    <source>
        <dbReference type="ARBA" id="ARBA00022597"/>
    </source>
</evidence>
<evidence type="ECO:0000256" key="11">
    <source>
        <dbReference type="ARBA" id="ARBA00030962"/>
    </source>
</evidence>
<dbReference type="GO" id="GO:0005886">
    <property type="term" value="C:plasma membrane"/>
    <property type="evidence" value="ECO:0007669"/>
    <property type="project" value="TreeGrafter"/>
</dbReference>
<dbReference type="Proteomes" id="UP000256709">
    <property type="component" value="Unassembled WGS sequence"/>
</dbReference>
<evidence type="ECO:0000313" key="14">
    <source>
        <dbReference type="Proteomes" id="UP000256709"/>
    </source>
</evidence>
<name>A0A3E0VBQ1_9MICO</name>
<dbReference type="InterPro" id="IPR002178">
    <property type="entry name" value="PTS_EIIA_type-2_dom"/>
</dbReference>
<sequence length="145" mass="15645">MSDVLTLNSIKIHGTAETKEDAIAEANDLLLAAGAVTNDYLASMLERETSVSTYMGNYLAIPHGTNEGKDAILDSALSFVRYSKPIDWNGEEVRFVVGIAGKDGGHLDILSKIALIFSDEDEVEKLLKAPSDEAVFALLSQVNED</sequence>
<evidence type="ECO:0000256" key="8">
    <source>
        <dbReference type="ARBA" id="ARBA00022777"/>
    </source>
</evidence>
<evidence type="ECO:0000256" key="10">
    <source>
        <dbReference type="ARBA" id="ARBA00030956"/>
    </source>
</evidence>
<dbReference type="CDD" id="cd00211">
    <property type="entry name" value="PTS_IIA_fru"/>
    <property type="match status" value="1"/>
</dbReference>
<dbReference type="GO" id="GO:0090563">
    <property type="term" value="F:protein-phosphocysteine-sugar phosphotransferase activity"/>
    <property type="evidence" value="ECO:0007669"/>
    <property type="project" value="TreeGrafter"/>
</dbReference>
<protein>
    <recommendedName>
        <fullName evidence="2">Mannitol-specific phosphotransferase enzyme IIA component</fullName>
    </recommendedName>
    <alternativeName>
        <fullName evidence="10">EIIA</fullName>
    </alternativeName>
    <alternativeName>
        <fullName evidence="11">EIII</fullName>
    </alternativeName>
    <alternativeName>
        <fullName evidence="9">PTS system mannitol-specific EIIA component</fullName>
    </alternativeName>
</protein>
<dbReference type="PROSITE" id="PS51094">
    <property type="entry name" value="PTS_EIIA_TYPE_2"/>
    <property type="match status" value="1"/>
</dbReference>
<evidence type="ECO:0000256" key="6">
    <source>
        <dbReference type="ARBA" id="ARBA00022679"/>
    </source>
</evidence>
<keyword evidence="4" id="KW-0597">Phosphoprotein</keyword>
<dbReference type="GO" id="GO:0009401">
    <property type="term" value="P:phosphoenolpyruvate-dependent sugar phosphotransferase system"/>
    <property type="evidence" value="ECO:0007669"/>
    <property type="project" value="UniProtKB-KW"/>
</dbReference>
<dbReference type="InterPro" id="IPR050893">
    <property type="entry name" value="Sugar_PTS"/>
</dbReference>
<organism evidence="13 14">
    <name type="scientific">Subtercola boreus</name>
    <dbReference type="NCBI Taxonomy" id="120213"/>
    <lineage>
        <taxon>Bacteria</taxon>
        <taxon>Bacillati</taxon>
        <taxon>Actinomycetota</taxon>
        <taxon>Actinomycetes</taxon>
        <taxon>Micrococcales</taxon>
        <taxon>Microbacteriaceae</taxon>
        <taxon>Subtercola</taxon>
    </lineage>
</organism>
<accession>A0A3E0VBQ1</accession>
<dbReference type="OrthoDB" id="1640042at2"/>
<comment type="function">
    <text evidence="1">The phosphoenolpyruvate-dependent sugar phosphotransferase system (sugar PTS), a major carbohydrate active transport system, catalyzes the phosphorylation of incoming sugar substrates concomitantly with their translocation across the cell membrane. The enzyme II CmtAB PTS system is involved in D-mannitol transport.</text>
</comment>
<reference evidence="13 14" key="1">
    <citation type="submission" date="2017-04" db="EMBL/GenBank/DDBJ databases">
        <title>Comparative genome analysis of Subtercola boreus.</title>
        <authorList>
            <person name="Cho Y.-J."/>
            <person name="Cho A."/>
            <person name="Kim O.-S."/>
            <person name="Lee J.-I."/>
        </authorList>
    </citation>
    <scope>NUCLEOTIDE SEQUENCE [LARGE SCALE GENOMIC DNA]</scope>
    <source>
        <strain evidence="13 14">P27444</strain>
    </source>
</reference>
<dbReference type="AlphaFoldDB" id="A0A3E0VBQ1"/>
<keyword evidence="3" id="KW-0813">Transport</keyword>